<dbReference type="AlphaFoldDB" id="B4HMT1"/>
<keyword evidence="2" id="KW-1185">Reference proteome</keyword>
<evidence type="ECO:0000313" key="1">
    <source>
        <dbReference type="EMBL" id="EDW47293.1"/>
    </source>
</evidence>
<dbReference type="HOGENOM" id="CLU_2796688_0_0_1"/>
<reference evidence="1 2" key="1">
    <citation type="journal article" date="2007" name="Nature">
        <title>Evolution of genes and genomes on the Drosophila phylogeny.</title>
        <authorList>
            <consortium name="Drosophila 12 Genomes Consortium"/>
            <person name="Clark A.G."/>
            <person name="Eisen M.B."/>
            <person name="Smith D.R."/>
            <person name="Bergman C.M."/>
            <person name="Oliver B."/>
            <person name="Markow T.A."/>
            <person name="Kaufman T.C."/>
            <person name="Kellis M."/>
            <person name="Gelbart W."/>
            <person name="Iyer V.N."/>
            <person name="Pollard D.A."/>
            <person name="Sackton T.B."/>
            <person name="Larracuente A.M."/>
            <person name="Singh N.D."/>
            <person name="Abad J.P."/>
            <person name="Abt D.N."/>
            <person name="Adryan B."/>
            <person name="Aguade M."/>
            <person name="Akashi H."/>
            <person name="Anderson W.W."/>
            <person name="Aquadro C.F."/>
            <person name="Ardell D.H."/>
            <person name="Arguello R."/>
            <person name="Artieri C.G."/>
            <person name="Barbash D.A."/>
            <person name="Barker D."/>
            <person name="Barsanti P."/>
            <person name="Batterham P."/>
            <person name="Batzoglou S."/>
            <person name="Begun D."/>
            <person name="Bhutkar A."/>
            <person name="Blanco E."/>
            <person name="Bosak S.A."/>
            <person name="Bradley R.K."/>
            <person name="Brand A.D."/>
            <person name="Brent M.R."/>
            <person name="Brooks A.N."/>
            <person name="Brown R.H."/>
            <person name="Butlin R.K."/>
            <person name="Caggese C."/>
            <person name="Calvi B.R."/>
            <person name="Bernardo de Carvalho A."/>
            <person name="Caspi A."/>
            <person name="Castrezana S."/>
            <person name="Celniker S.E."/>
            <person name="Chang J.L."/>
            <person name="Chapple C."/>
            <person name="Chatterji S."/>
            <person name="Chinwalla A."/>
            <person name="Civetta A."/>
            <person name="Clifton S.W."/>
            <person name="Comeron J.M."/>
            <person name="Costello J.C."/>
            <person name="Coyne J.A."/>
            <person name="Daub J."/>
            <person name="David R.G."/>
            <person name="Delcher A.L."/>
            <person name="Delehaunty K."/>
            <person name="Do C.B."/>
            <person name="Ebling H."/>
            <person name="Edwards K."/>
            <person name="Eickbush T."/>
            <person name="Evans J.D."/>
            <person name="Filipski A."/>
            <person name="Findeiss S."/>
            <person name="Freyhult E."/>
            <person name="Fulton L."/>
            <person name="Fulton R."/>
            <person name="Garcia A.C."/>
            <person name="Gardiner A."/>
            <person name="Garfield D.A."/>
            <person name="Garvin B.E."/>
            <person name="Gibson G."/>
            <person name="Gilbert D."/>
            <person name="Gnerre S."/>
            <person name="Godfrey J."/>
            <person name="Good R."/>
            <person name="Gotea V."/>
            <person name="Gravely B."/>
            <person name="Greenberg A.J."/>
            <person name="Griffiths-Jones S."/>
            <person name="Gross S."/>
            <person name="Guigo R."/>
            <person name="Gustafson E.A."/>
            <person name="Haerty W."/>
            <person name="Hahn M.W."/>
            <person name="Halligan D.L."/>
            <person name="Halpern A.L."/>
            <person name="Halter G.M."/>
            <person name="Han M.V."/>
            <person name="Heger A."/>
            <person name="Hillier L."/>
            <person name="Hinrichs A.S."/>
            <person name="Holmes I."/>
            <person name="Hoskins R.A."/>
            <person name="Hubisz M.J."/>
            <person name="Hultmark D."/>
            <person name="Huntley M.A."/>
            <person name="Jaffe D.B."/>
            <person name="Jagadeeshan S."/>
            <person name="Jeck W.R."/>
            <person name="Johnson J."/>
            <person name="Jones C.D."/>
            <person name="Jordan W.C."/>
            <person name="Karpen G.H."/>
            <person name="Kataoka E."/>
            <person name="Keightley P.D."/>
            <person name="Kheradpour P."/>
            <person name="Kirkness E.F."/>
            <person name="Koerich L.B."/>
            <person name="Kristiansen K."/>
            <person name="Kudrna D."/>
            <person name="Kulathinal R.J."/>
            <person name="Kumar S."/>
            <person name="Kwok R."/>
            <person name="Lander E."/>
            <person name="Langley C.H."/>
            <person name="Lapoint R."/>
            <person name="Lazzaro B.P."/>
            <person name="Lee S.J."/>
            <person name="Levesque L."/>
            <person name="Li R."/>
            <person name="Lin C.F."/>
            <person name="Lin M.F."/>
            <person name="Lindblad-Toh K."/>
            <person name="Llopart A."/>
            <person name="Long M."/>
            <person name="Low L."/>
            <person name="Lozovsky E."/>
            <person name="Lu J."/>
            <person name="Luo M."/>
            <person name="Machado C.A."/>
            <person name="Makalowski W."/>
            <person name="Marzo M."/>
            <person name="Matsuda M."/>
            <person name="Matzkin L."/>
            <person name="McAllister B."/>
            <person name="McBride C.S."/>
            <person name="McKernan B."/>
            <person name="McKernan K."/>
            <person name="Mendez-Lago M."/>
            <person name="Minx P."/>
            <person name="Mollenhauer M.U."/>
            <person name="Montooth K."/>
            <person name="Mount S.M."/>
            <person name="Mu X."/>
            <person name="Myers E."/>
            <person name="Negre B."/>
            <person name="Newfeld S."/>
            <person name="Nielsen R."/>
            <person name="Noor M.A."/>
            <person name="O'Grady P."/>
            <person name="Pachter L."/>
            <person name="Papaceit M."/>
            <person name="Parisi M.J."/>
            <person name="Parisi M."/>
            <person name="Parts L."/>
            <person name="Pedersen J.S."/>
            <person name="Pesole G."/>
            <person name="Phillippy A.M."/>
            <person name="Ponting C.P."/>
            <person name="Pop M."/>
            <person name="Porcelli D."/>
            <person name="Powell J.R."/>
            <person name="Prohaska S."/>
            <person name="Pruitt K."/>
            <person name="Puig M."/>
            <person name="Quesneville H."/>
            <person name="Ram K.R."/>
            <person name="Rand D."/>
            <person name="Rasmussen M.D."/>
            <person name="Reed L.K."/>
            <person name="Reenan R."/>
            <person name="Reily A."/>
            <person name="Remington K.A."/>
            <person name="Rieger T.T."/>
            <person name="Ritchie M.G."/>
            <person name="Robin C."/>
            <person name="Rogers Y.H."/>
            <person name="Rohde C."/>
            <person name="Rozas J."/>
            <person name="Rubenfield M.J."/>
            <person name="Ruiz A."/>
            <person name="Russo S."/>
            <person name="Salzberg S.L."/>
            <person name="Sanchez-Gracia A."/>
            <person name="Saranga D.J."/>
            <person name="Sato H."/>
            <person name="Schaeffer S.W."/>
            <person name="Schatz M.C."/>
            <person name="Schlenke T."/>
            <person name="Schwartz R."/>
            <person name="Segarra C."/>
            <person name="Singh R.S."/>
            <person name="Sirot L."/>
            <person name="Sirota M."/>
            <person name="Sisneros N.B."/>
            <person name="Smith C.D."/>
            <person name="Smith T.F."/>
            <person name="Spieth J."/>
            <person name="Stage D.E."/>
            <person name="Stark A."/>
            <person name="Stephan W."/>
            <person name="Strausberg R.L."/>
            <person name="Strempel S."/>
            <person name="Sturgill D."/>
            <person name="Sutton G."/>
            <person name="Sutton G.G."/>
            <person name="Tao W."/>
            <person name="Teichmann S."/>
            <person name="Tobari Y.N."/>
            <person name="Tomimura Y."/>
            <person name="Tsolas J.M."/>
            <person name="Valente V.L."/>
            <person name="Venter E."/>
            <person name="Venter J.C."/>
            <person name="Vicario S."/>
            <person name="Vieira F.G."/>
            <person name="Vilella A.J."/>
            <person name="Villasante A."/>
            <person name="Walenz B."/>
            <person name="Wang J."/>
            <person name="Wasserman M."/>
            <person name="Watts T."/>
            <person name="Wilson D."/>
            <person name="Wilson R.K."/>
            <person name="Wing R.A."/>
            <person name="Wolfner M.F."/>
            <person name="Wong A."/>
            <person name="Wong G.K."/>
            <person name="Wu C.I."/>
            <person name="Wu G."/>
            <person name="Yamamoto D."/>
            <person name="Yang H.P."/>
            <person name="Yang S.P."/>
            <person name="Yorke J.A."/>
            <person name="Yoshida K."/>
            <person name="Zdobnov E."/>
            <person name="Zhang P."/>
            <person name="Zhang Y."/>
            <person name="Zimin A.V."/>
            <person name="Baldwin J."/>
            <person name="Abdouelleil A."/>
            <person name="Abdulkadir J."/>
            <person name="Abebe A."/>
            <person name="Abera B."/>
            <person name="Abreu J."/>
            <person name="Acer S.C."/>
            <person name="Aftuck L."/>
            <person name="Alexander A."/>
            <person name="An P."/>
            <person name="Anderson E."/>
            <person name="Anderson S."/>
            <person name="Arachi H."/>
            <person name="Azer M."/>
            <person name="Bachantsang P."/>
            <person name="Barry A."/>
            <person name="Bayul T."/>
            <person name="Berlin A."/>
            <person name="Bessette D."/>
            <person name="Bloom T."/>
            <person name="Blye J."/>
            <person name="Boguslavskiy L."/>
            <person name="Bonnet C."/>
            <person name="Boukhgalter B."/>
            <person name="Bourzgui I."/>
            <person name="Brown A."/>
            <person name="Cahill P."/>
            <person name="Channer S."/>
            <person name="Cheshatsang Y."/>
            <person name="Chuda L."/>
            <person name="Citroen M."/>
            <person name="Collymore A."/>
            <person name="Cooke P."/>
            <person name="Costello M."/>
            <person name="D'Aco K."/>
            <person name="Daza R."/>
            <person name="De Haan G."/>
            <person name="DeGray S."/>
            <person name="DeMaso C."/>
            <person name="Dhargay N."/>
            <person name="Dooley K."/>
            <person name="Dooley E."/>
            <person name="Doricent M."/>
            <person name="Dorje P."/>
            <person name="Dorjee K."/>
            <person name="Dupes A."/>
            <person name="Elong R."/>
            <person name="Falk J."/>
            <person name="Farina A."/>
            <person name="Faro S."/>
            <person name="Ferguson D."/>
            <person name="Fisher S."/>
            <person name="Foley C.D."/>
            <person name="Franke A."/>
            <person name="Friedrich D."/>
            <person name="Gadbois L."/>
            <person name="Gearin G."/>
            <person name="Gearin C.R."/>
            <person name="Giannoukos G."/>
            <person name="Goode T."/>
            <person name="Graham J."/>
            <person name="Grandbois E."/>
            <person name="Grewal S."/>
            <person name="Gyaltsen K."/>
            <person name="Hafez N."/>
            <person name="Hagos B."/>
            <person name="Hall J."/>
            <person name="Henson C."/>
            <person name="Hollinger A."/>
            <person name="Honan T."/>
            <person name="Huard M.D."/>
            <person name="Hughes L."/>
            <person name="Hurhula B."/>
            <person name="Husby M.E."/>
            <person name="Kamat A."/>
            <person name="Kanga B."/>
            <person name="Kashin S."/>
            <person name="Khazanovich D."/>
            <person name="Kisner P."/>
            <person name="Lance K."/>
            <person name="Lara M."/>
            <person name="Lee W."/>
            <person name="Lennon N."/>
            <person name="Letendre F."/>
            <person name="LeVine R."/>
            <person name="Lipovsky A."/>
            <person name="Liu X."/>
            <person name="Liu J."/>
            <person name="Liu S."/>
            <person name="Lokyitsang T."/>
            <person name="Lokyitsang Y."/>
            <person name="Lubonja R."/>
            <person name="Lui A."/>
            <person name="MacDonald P."/>
            <person name="Magnisalis V."/>
            <person name="Maru K."/>
            <person name="Matthews C."/>
            <person name="McCusker W."/>
            <person name="McDonough S."/>
            <person name="Mehta T."/>
            <person name="Meldrim J."/>
            <person name="Meneus L."/>
            <person name="Mihai O."/>
            <person name="Mihalev A."/>
            <person name="Mihova T."/>
            <person name="Mittelman R."/>
            <person name="Mlenga V."/>
            <person name="Montmayeur A."/>
            <person name="Mulrain L."/>
            <person name="Navidi A."/>
            <person name="Naylor J."/>
            <person name="Negash T."/>
            <person name="Nguyen T."/>
            <person name="Nguyen N."/>
            <person name="Nicol R."/>
            <person name="Norbu C."/>
            <person name="Norbu N."/>
            <person name="Novod N."/>
            <person name="O'Neill B."/>
            <person name="Osman S."/>
            <person name="Markiewicz E."/>
            <person name="Oyono O.L."/>
            <person name="Patti C."/>
            <person name="Phunkhang P."/>
            <person name="Pierre F."/>
            <person name="Priest M."/>
            <person name="Raghuraman S."/>
            <person name="Rege F."/>
            <person name="Reyes R."/>
            <person name="Rise C."/>
            <person name="Rogov P."/>
            <person name="Ross K."/>
            <person name="Ryan E."/>
            <person name="Settipalli S."/>
            <person name="Shea T."/>
            <person name="Sherpa N."/>
            <person name="Shi L."/>
            <person name="Shih D."/>
            <person name="Sparrow T."/>
            <person name="Spaulding J."/>
            <person name="Stalker J."/>
            <person name="Stange-Thomann N."/>
            <person name="Stavropoulos S."/>
            <person name="Stone C."/>
            <person name="Strader C."/>
            <person name="Tesfaye S."/>
            <person name="Thomson T."/>
            <person name="Thoulutsang Y."/>
            <person name="Thoulutsang D."/>
            <person name="Topham K."/>
            <person name="Topping I."/>
            <person name="Tsamla T."/>
            <person name="Vassiliev H."/>
            <person name="Vo A."/>
            <person name="Wangchuk T."/>
            <person name="Wangdi T."/>
            <person name="Weiand M."/>
            <person name="Wilkinson J."/>
            <person name="Wilson A."/>
            <person name="Yadav S."/>
            <person name="Young G."/>
            <person name="Yu Q."/>
            <person name="Zembek L."/>
            <person name="Zhong D."/>
            <person name="Zimmer A."/>
            <person name="Zwirko Z."/>
            <person name="Jaffe D.B."/>
            <person name="Alvarez P."/>
            <person name="Brockman W."/>
            <person name="Butler J."/>
            <person name="Chin C."/>
            <person name="Gnerre S."/>
            <person name="Grabherr M."/>
            <person name="Kleber M."/>
            <person name="Mauceli E."/>
            <person name="MacCallum I."/>
        </authorList>
    </citation>
    <scope>NUCLEOTIDE SEQUENCE [LARGE SCALE GENOMIC DNA]</scope>
    <source>
        <strain evidence="2">Rob3c / Tucson 14021-0248.25</strain>
    </source>
</reference>
<organism evidence="2">
    <name type="scientific">Drosophila sechellia</name>
    <name type="common">Fruit fly</name>
    <dbReference type="NCBI Taxonomy" id="7238"/>
    <lineage>
        <taxon>Eukaryota</taxon>
        <taxon>Metazoa</taxon>
        <taxon>Ecdysozoa</taxon>
        <taxon>Arthropoda</taxon>
        <taxon>Hexapoda</taxon>
        <taxon>Insecta</taxon>
        <taxon>Pterygota</taxon>
        <taxon>Neoptera</taxon>
        <taxon>Endopterygota</taxon>
        <taxon>Diptera</taxon>
        <taxon>Brachycera</taxon>
        <taxon>Muscomorpha</taxon>
        <taxon>Ephydroidea</taxon>
        <taxon>Drosophilidae</taxon>
        <taxon>Drosophila</taxon>
        <taxon>Sophophora</taxon>
    </lineage>
</organism>
<dbReference type="Proteomes" id="UP000001292">
    <property type="component" value="Unassembled WGS sequence"/>
</dbReference>
<gene>
    <name evidence="1" type="primary">Dsec\GM21229</name>
    <name evidence="1" type="ORF">Dsec_GM21229</name>
</gene>
<proteinExistence type="predicted"/>
<protein>
    <submittedName>
        <fullName evidence="1">GM21229</fullName>
    </submittedName>
</protein>
<evidence type="ECO:0000313" key="2">
    <source>
        <dbReference type="Proteomes" id="UP000001292"/>
    </source>
</evidence>
<name>B4HMT1_DROSE</name>
<accession>B4HMT1</accession>
<sequence length="68" mass="7150">MVGVVGVVGVVGMLGGKVKDGPRIRAPCYQEIGLDLGREKLETGKLDCWKTVGPGITKIAFACGDYLL</sequence>
<dbReference type="EMBL" id="CH480816">
    <property type="protein sequence ID" value="EDW47293.1"/>
    <property type="molecule type" value="Genomic_DNA"/>
</dbReference>